<keyword evidence="2" id="KW-0808">Transferase</keyword>
<dbReference type="GO" id="GO:0052325">
    <property type="term" value="P:cell wall pectin biosynthetic process"/>
    <property type="evidence" value="ECO:0007669"/>
    <property type="project" value="TreeGrafter"/>
</dbReference>
<dbReference type="EMBL" id="KZ155838">
    <property type="protein sequence ID" value="OUS42822.1"/>
    <property type="molecule type" value="Genomic_DNA"/>
</dbReference>
<proteinExistence type="predicted"/>
<sequence>MAVAEARTAATSAREAFRARRRPRKPSAERLAELDASVVDLRAFRAMRPPGVDARVWMTVGTMEVRDATRNWMRASAKAGALVDAGALVVTLDVHSERPFLKWCENEAVAVREEVGVTVTCVEGGRALTNQTDQMRLGIDSFRENRDSFNVLMREKVKCLKAILENGYDVVFSDVDVAWMRNPLDYFNSGQLADVDVAVSSDARYHFDGEIFAREEMRRPGHGLSVWASALDDWERESRYDQDVNVGIMFWRCTKNALELAGDWVRRMDESKDIDQICFNHLIRTRGVGNVRSFCVEEVSEDATKTCLSSLSLNGWLKDAFARKSDEEKKAIDLEGACPQDACKRGTADSDLGGEFAKDYLKGYRPYYHYGGLSGSVRVAVLPTQLFGNGITYYNFGPKLSPDAFAVHNTFVYSGFAGKMWRFREHGLYENERQEDYLTDASIDAKVLVVRWDLPKNIVADILSARSTERSEVPHGHLRALTWQMNRVRDAIAIARVTGRTLIIPQFTCGCSRHFHYMDNCTVGGTPLPLACPLDHVMLPHMFAKSNILAREASYFQNRIKAGLAAFTDPAPRVAVCSENVIEKTCAERMPKVNGIITNTAGFVPTDTPIDSSPVSPDRILRSPFAAADVRNAFSSLRDVPVVVVDGLGADGQVVDFKTFDTEDENERFDADIRGSTHEACCFVNGTRAHLPERLAAAATL</sequence>
<name>A0A1Y5I6N6_OSTTA</name>
<dbReference type="PANTHER" id="PTHR46936:SF1">
    <property type="entry name" value="ARABINOSYLTRANSFERASE XEG113"/>
    <property type="match status" value="1"/>
</dbReference>
<gene>
    <name evidence="2" type="ORF">BE221DRAFT_187565</name>
</gene>
<reference evidence="2" key="1">
    <citation type="submission" date="2017-04" db="EMBL/GenBank/DDBJ databases">
        <title>Population genomics of picophytoplankton unveils novel chromosome hypervariability.</title>
        <authorList>
            <consortium name="DOE Joint Genome Institute"/>
            <person name="Blanc-Mathieu R."/>
            <person name="Krasovec M."/>
            <person name="Hebrard M."/>
            <person name="Yau S."/>
            <person name="Desgranges E."/>
            <person name="Martin J."/>
            <person name="Schackwitz W."/>
            <person name="Kuo A."/>
            <person name="Salin G."/>
            <person name="Donnadieu C."/>
            <person name="Desdevises Y."/>
            <person name="Sanchez-Ferandin S."/>
            <person name="Moreau H."/>
            <person name="Rivals E."/>
            <person name="Grigoriev I.V."/>
            <person name="Grimsley N."/>
            <person name="Eyre-Walker A."/>
            <person name="Piganeau G."/>
        </authorList>
    </citation>
    <scope>NUCLEOTIDE SEQUENCE [LARGE SCALE GENOMIC DNA]</scope>
    <source>
        <strain evidence="2">RCC 1115</strain>
    </source>
</reference>
<organism evidence="2">
    <name type="scientific">Ostreococcus tauri</name>
    <name type="common">Marine green alga</name>
    <dbReference type="NCBI Taxonomy" id="70448"/>
    <lineage>
        <taxon>Eukaryota</taxon>
        <taxon>Viridiplantae</taxon>
        <taxon>Chlorophyta</taxon>
        <taxon>Mamiellophyceae</taxon>
        <taxon>Mamiellales</taxon>
        <taxon>Bathycoccaceae</taxon>
        <taxon>Ostreococcus</taxon>
    </lineage>
</organism>
<dbReference type="Proteomes" id="UP000195557">
    <property type="component" value="Unassembled WGS sequence"/>
</dbReference>
<dbReference type="AlphaFoldDB" id="A0A1Y5I6N6"/>
<evidence type="ECO:0000313" key="2">
    <source>
        <dbReference type="EMBL" id="OUS42822.1"/>
    </source>
</evidence>
<evidence type="ECO:0000259" key="1">
    <source>
        <dbReference type="Pfam" id="PF03407"/>
    </source>
</evidence>
<dbReference type="GO" id="GO:0052636">
    <property type="term" value="F:arabinosyltransferase activity"/>
    <property type="evidence" value="ECO:0007669"/>
    <property type="project" value="TreeGrafter"/>
</dbReference>
<dbReference type="InterPro" id="IPR005069">
    <property type="entry name" value="Nucl-diP-sugar_transferase"/>
</dbReference>
<dbReference type="InterPro" id="IPR053250">
    <property type="entry name" value="Glycosyltransferase_77"/>
</dbReference>
<dbReference type="PANTHER" id="PTHR46936">
    <property type="entry name" value="ARABINOSYLTRANSFERASE XEG113"/>
    <property type="match status" value="1"/>
</dbReference>
<dbReference type="GO" id="GO:0005794">
    <property type="term" value="C:Golgi apparatus"/>
    <property type="evidence" value="ECO:0007669"/>
    <property type="project" value="TreeGrafter"/>
</dbReference>
<feature type="domain" description="Nucleotide-diphospho-sugar transferase" evidence="1">
    <location>
        <begin position="142"/>
        <end position="422"/>
    </location>
</feature>
<protein>
    <submittedName>
        <fullName evidence="2">Nucleotide-diphospho-sugar transferase-domain-containing protein</fullName>
    </submittedName>
</protein>
<accession>A0A1Y5I6N6</accession>
<dbReference type="Pfam" id="PF03407">
    <property type="entry name" value="Nucleotid_trans"/>
    <property type="match status" value="1"/>
</dbReference>